<organism evidence="3 4">
    <name type="scientific">Streptomyces roseoviridis</name>
    <dbReference type="NCBI Taxonomy" id="67361"/>
    <lineage>
        <taxon>Bacteria</taxon>
        <taxon>Bacillati</taxon>
        <taxon>Actinomycetota</taxon>
        <taxon>Actinomycetes</taxon>
        <taxon>Kitasatosporales</taxon>
        <taxon>Streptomycetaceae</taxon>
        <taxon>Streptomyces</taxon>
    </lineage>
</organism>
<proteinExistence type="predicted"/>
<feature type="transmembrane region" description="Helical" evidence="1">
    <location>
        <begin position="560"/>
        <end position="580"/>
    </location>
</feature>
<evidence type="ECO:0000256" key="1">
    <source>
        <dbReference type="SAM" id="Phobius"/>
    </source>
</evidence>
<feature type="transmembrane region" description="Helical" evidence="1">
    <location>
        <begin position="686"/>
        <end position="704"/>
    </location>
</feature>
<feature type="transmembrane region" description="Helical" evidence="1">
    <location>
        <begin position="399"/>
        <end position="420"/>
    </location>
</feature>
<dbReference type="Proteomes" id="UP001589716">
    <property type="component" value="Unassembled WGS sequence"/>
</dbReference>
<feature type="transmembrane region" description="Helical" evidence="1">
    <location>
        <begin position="496"/>
        <end position="515"/>
    </location>
</feature>
<protein>
    <submittedName>
        <fullName evidence="3">NACHT domain-containing protein</fullName>
    </submittedName>
</protein>
<dbReference type="InterPro" id="IPR027417">
    <property type="entry name" value="P-loop_NTPase"/>
</dbReference>
<feature type="transmembrane region" description="Helical" evidence="1">
    <location>
        <begin position="535"/>
        <end position="554"/>
    </location>
</feature>
<dbReference type="Pfam" id="PF05729">
    <property type="entry name" value="NACHT"/>
    <property type="match status" value="1"/>
</dbReference>
<feature type="domain" description="NACHT" evidence="2">
    <location>
        <begin position="111"/>
        <end position="231"/>
    </location>
</feature>
<evidence type="ECO:0000313" key="3">
    <source>
        <dbReference type="EMBL" id="MFB9557337.1"/>
    </source>
</evidence>
<keyword evidence="1" id="KW-0472">Membrane</keyword>
<gene>
    <name evidence="3" type="ORF">ACFFTP_24505</name>
</gene>
<reference evidence="3 4" key="1">
    <citation type="submission" date="2024-09" db="EMBL/GenBank/DDBJ databases">
        <authorList>
            <person name="Sun Q."/>
            <person name="Mori K."/>
        </authorList>
    </citation>
    <scope>NUCLEOTIDE SEQUENCE [LARGE SCALE GENOMIC DNA]</scope>
    <source>
        <strain evidence="3 4">JCM 4414</strain>
    </source>
</reference>
<evidence type="ECO:0000259" key="2">
    <source>
        <dbReference type="PROSITE" id="PS50837"/>
    </source>
</evidence>
<accession>A0ABV5QUX8</accession>
<sequence length="851" mass="92426">MSERSRGDVHNVFSGQATYVIQGRDFSGVHLHLPSPQTPQDRAAGELARVVLAQWRDEAGVLGLAGSARLAVGWRADWTVADHREHVGADVAGSTAGLTELAAAFQALPARRLVIIGGPGTGKTSLAILLALQLLTLHDVTKPVPVPLLASSWDATKEHFDVWLARRVHEEYVGLSRDLDRARIRALVRDRRVLPVLDGLDELPRPLRSAALAALNKAGTDSTPLILTSRTTEYTELVEEEEVLQAAAVIKAQPVAGAAAAAYLRGSSHPRHAQRWQGLLDHLTRHPEAVPARALSSPLMLWLARTVYARADSDPTELTDASLFPDVAAVERHLLDSIVPAAFPSGPPSPHQPRPVRRWGHAQAQRALGFLAAHLTAVKTREFAWWELHRAKAPTFLKAPALVAGYVLLMAGSSWFNGWIAGGDVFLAFQIAAGATAATMLGIMGGIILLLSQLWKGPLPRRLALFGRHRTRIPALFWLLLCLAPIVLLLQQDEPLMALGFVVPPLLMMVVGAPADTAQAVGPRALLRGERASTLLMVFGVAPVIGAIGTLTVVQVPDRIVLLGSWISGTAGAAAVIMALSPWTQWLLAKVTLAGLGRLPWSTMAFLEDARRVGLLRQVGGVYQFRHAQIQAGFAARGRGGRPEPRRRSTIRAPWPVRPLPAASSTPRSVRIPGYVGLRVTRGKPALYVGMWTLALVWSGIITYEDGWQDPGAVQTVGFFVALPLAVDLLVAPLTWRRAELRLDEDGIAYAWGRRTVRFEWRDIAEVAPRLFQPPLGKNDDATVMLHLRFTAEAAPGPRIRVNSDGWVALWPLDCPTGVPDEATVPPELEDALARFAGQRWRPPRQPPIGR</sequence>
<dbReference type="InterPro" id="IPR007111">
    <property type="entry name" value="NACHT_NTPase"/>
</dbReference>
<feature type="transmembrane region" description="Helical" evidence="1">
    <location>
        <begin position="473"/>
        <end position="490"/>
    </location>
</feature>
<keyword evidence="4" id="KW-1185">Reference proteome</keyword>
<name>A0ABV5QUX8_9ACTN</name>
<dbReference type="SUPFAM" id="SSF52540">
    <property type="entry name" value="P-loop containing nucleoside triphosphate hydrolases"/>
    <property type="match status" value="1"/>
</dbReference>
<keyword evidence="1" id="KW-1133">Transmembrane helix</keyword>
<evidence type="ECO:0000313" key="4">
    <source>
        <dbReference type="Proteomes" id="UP001589716"/>
    </source>
</evidence>
<feature type="transmembrane region" description="Helical" evidence="1">
    <location>
        <begin position="716"/>
        <end position="736"/>
    </location>
</feature>
<feature type="transmembrane region" description="Helical" evidence="1">
    <location>
        <begin position="426"/>
        <end position="452"/>
    </location>
</feature>
<keyword evidence="1" id="KW-0812">Transmembrane</keyword>
<dbReference type="Gene3D" id="3.40.50.300">
    <property type="entry name" value="P-loop containing nucleotide triphosphate hydrolases"/>
    <property type="match status" value="1"/>
</dbReference>
<dbReference type="PROSITE" id="PS50837">
    <property type="entry name" value="NACHT"/>
    <property type="match status" value="1"/>
</dbReference>
<comment type="caution">
    <text evidence="3">The sequence shown here is derived from an EMBL/GenBank/DDBJ whole genome shotgun (WGS) entry which is preliminary data.</text>
</comment>
<dbReference type="RefSeq" id="WP_345484073.1">
    <property type="nucleotide sequence ID" value="NZ_BAAAWU010000001.1"/>
</dbReference>
<dbReference type="EMBL" id="JBHMCT010000014">
    <property type="protein sequence ID" value="MFB9557337.1"/>
    <property type="molecule type" value="Genomic_DNA"/>
</dbReference>